<dbReference type="InterPro" id="IPR056823">
    <property type="entry name" value="TEN-like_YD-shell"/>
</dbReference>
<evidence type="ECO:0000259" key="2">
    <source>
        <dbReference type="Pfam" id="PF25023"/>
    </source>
</evidence>
<dbReference type="PANTHER" id="PTHR32305:SF15">
    <property type="entry name" value="PROTEIN RHSA-RELATED"/>
    <property type="match status" value="1"/>
</dbReference>
<organism evidence="3 4">
    <name type="scientific">Elongatibacter sediminis</name>
    <dbReference type="NCBI Taxonomy" id="3119006"/>
    <lineage>
        <taxon>Bacteria</taxon>
        <taxon>Pseudomonadati</taxon>
        <taxon>Pseudomonadota</taxon>
        <taxon>Gammaproteobacteria</taxon>
        <taxon>Chromatiales</taxon>
        <taxon>Wenzhouxiangellaceae</taxon>
        <taxon>Elongatibacter</taxon>
    </lineage>
</organism>
<dbReference type="AlphaFoldDB" id="A0AAW9RA58"/>
<feature type="domain" description="Teneurin-like YD-shell" evidence="2">
    <location>
        <begin position="65"/>
        <end position="172"/>
    </location>
</feature>
<comment type="caution">
    <text evidence="3">The sequence shown here is derived from an EMBL/GenBank/DDBJ whole genome shotgun (WGS) entry which is preliminary data.</text>
</comment>
<dbReference type="EMBL" id="JAZHOG010000009">
    <property type="protein sequence ID" value="MEJ8568787.1"/>
    <property type="molecule type" value="Genomic_DNA"/>
</dbReference>
<evidence type="ECO:0000313" key="4">
    <source>
        <dbReference type="Proteomes" id="UP001359886"/>
    </source>
</evidence>
<reference evidence="3 4" key="1">
    <citation type="submission" date="2024-02" db="EMBL/GenBank/DDBJ databases">
        <title>A novel Wenzhouxiangellaceae bacterium, isolated from coastal sediments.</title>
        <authorList>
            <person name="Du Z.-J."/>
            <person name="Ye Y.-Q."/>
            <person name="Zhang X.-Y."/>
        </authorList>
    </citation>
    <scope>NUCLEOTIDE SEQUENCE [LARGE SCALE GENOMIC DNA]</scope>
    <source>
        <strain evidence="3 4">CH-27</strain>
    </source>
</reference>
<keyword evidence="4" id="KW-1185">Reference proteome</keyword>
<dbReference type="Proteomes" id="UP001359886">
    <property type="component" value="Unassembled WGS sequence"/>
</dbReference>
<accession>A0AAW9RA58</accession>
<protein>
    <submittedName>
        <fullName evidence="3">RHS repeat-associated core domain-containing protein</fullName>
    </submittedName>
</protein>
<dbReference type="NCBIfam" id="TIGR03696">
    <property type="entry name" value="Rhs_assc_core"/>
    <property type="match status" value="1"/>
</dbReference>
<name>A0AAW9RA58_9GAMM</name>
<dbReference type="InterPro" id="IPR050708">
    <property type="entry name" value="T6SS_VgrG/RHS"/>
</dbReference>
<sequence>MTKNGAVITFDYDPNGQRYRQTGSRTTLYLDKLYEGDGSNRHQLYLGDYGVYNLGGPSESAGLKYLHTDRLGSVVAVSDVSGNLEVTAGRHFDPFGKPRADTLEDSAGLNGADLTTRGFTAHEHLNAVELIHMNGRVYDYHLGRFLSVDPVIQFPANSQSLNPYSYLMNNPMAGTDPTGYTCSSDSEIGTRVGPIFSNIIC</sequence>
<dbReference type="PANTHER" id="PTHR32305">
    <property type="match status" value="1"/>
</dbReference>
<proteinExistence type="predicted"/>
<evidence type="ECO:0000313" key="3">
    <source>
        <dbReference type="EMBL" id="MEJ8568787.1"/>
    </source>
</evidence>
<gene>
    <name evidence="3" type="ORF">V3330_14225</name>
</gene>
<keyword evidence="1" id="KW-0677">Repeat</keyword>
<dbReference type="Pfam" id="PF25023">
    <property type="entry name" value="TEN_YD-shell"/>
    <property type="match status" value="1"/>
</dbReference>
<dbReference type="RefSeq" id="WP_354696108.1">
    <property type="nucleotide sequence ID" value="NZ_JAZHOG010000009.1"/>
</dbReference>
<dbReference type="InterPro" id="IPR022385">
    <property type="entry name" value="Rhs_assc_core"/>
</dbReference>
<dbReference type="Gene3D" id="2.180.10.10">
    <property type="entry name" value="RHS repeat-associated core"/>
    <property type="match status" value="1"/>
</dbReference>
<evidence type="ECO:0000256" key="1">
    <source>
        <dbReference type="ARBA" id="ARBA00022737"/>
    </source>
</evidence>